<evidence type="ECO:0000256" key="6">
    <source>
        <dbReference type="ARBA" id="ARBA00023136"/>
    </source>
</evidence>
<feature type="transmembrane region" description="Helical" evidence="7">
    <location>
        <begin position="163"/>
        <end position="182"/>
    </location>
</feature>
<evidence type="ECO:0000256" key="7">
    <source>
        <dbReference type="SAM" id="Phobius"/>
    </source>
</evidence>
<protein>
    <submittedName>
        <fullName evidence="8">MFS transporter</fullName>
    </submittedName>
</protein>
<keyword evidence="3" id="KW-1003">Cell membrane</keyword>
<accession>A0ABN2BN71</accession>
<feature type="transmembrane region" description="Helical" evidence="7">
    <location>
        <begin position="209"/>
        <end position="234"/>
    </location>
</feature>
<dbReference type="InterPro" id="IPR050171">
    <property type="entry name" value="MFS_Transporters"/>
</dbReference>
<evidence type="ECO:0000256" key="3">
    <source>
        <dbReference type="ARBA" id="ARBA00022475"/>
    </source>
</evidence>
<dbReference type="Pfam" id="PF07690">
    <property type="entry name" value="MFS_1"/>
    <property type="match status" value="1"/>
</dbReference>
<dbReference type="RefSeq" id="WP_344179181.1">
    <property type="nucleotide sequence ID" value="NZ_BAAANC010000003.1"/>
</dbReference>
<feature type="transmembrane region" description="Helical" evidence="7">
    <location>
        <begin position="240"/>
        <end position="261"/>
    </location>
</feature>
<feature type="transmembrane region" description="Helical" evidence="7">
    <location>
        <begin position="282"/>
        <end position="315"/>
    </location>
</feature>
<keyword evidence="4 7" id="KW-0812">Transmembrane</keyword>
<evidence type="ECO:0000313" key="9">
    <source>
        <dbReference type="Proteomes" id="UP001500363"/>
    </source>
</evidence>
<dbReference type="SUPFAM" id="SSF103473">
    <property type="entry name" value="MFS general substrate transporter"/>
    <property type="match status" value="1"/>
</dbReference>
<gene>
    <name evidence="8" type="ORF">GCM10009741_54740</name>
</gene>
<evidence type="ECO:0000313" key="8">
    <source>
        <dbReference type="EMBL" id="GAA1544405.1"/>
    </source>
</evidence>
<feature type="transmembrane region" description="Helical" evidence="7">
    <location>
        <begin position="135"/>
        <end position="157"/>
    </location>
</feature>
<reference evidence="8 9" key="1">
    <citation type="journal article" date="2019" name="Int. J. Syst. Evol. Microbiol.">
        <title>The Global Catalogue of Microorganisms (GCM) 10K type strain sequencing project: providing services to taxonomists for standard genome sequencing and annotation.</title>
        <authorList>
            <consortium name="The Broad Institute Genomics Platform"/>
            <consortium name="The Broad Institute Genome Sequencing Center for Infectious Disease"/>
            <person name="Wu L."/>
            <person name="Ma J."/>
        </authorList>
    </citation>
    <scope>NUCLEOTIDE SEQUENCE [LARGE SCALE GENOMIC DNA]</scope>
    <source>
        <strain evidence="8 9">JCM 14303</strain>
    </source>
</reference>
<comment type="subcellular location">
    <subcellularLocation>
        <location evidence="1">Cell membrane</location>
        <topology evidence="1">Multi-pass membrane protein</topology>
    </subcellularLocation>
</comment>
<feature type="transmembrane region" description="Helical" evidence="7">
    <location>
        <begin position="12"/>
        <end position="34"/>
    </location>
</feature>
<sequence>MTASLPPEVRRLVIATLVNTFGNGVYAAVGALYLTRAAGLSVHEVGLGLTIAGLVGLVASTPLGVVADRLGPNRAYVGFLLLQAVTMTALTQVRSFGLFVAVVGVTAIADSGQRGAKGALIAGLVPSDQRVRTRALLRVTTNIGMGIGMALAGIVLAVDQREVYVIALLANAATYVVTAGLVQWGMTRVAPVPSADGPSALTALKDRPFLAFVALDGLLSMHNAMAQVAIPLWVATATDAPTWVISVLLVVNAASVILLQLRVARGTEQLAGAARAGRRAGVLLALACGVLAITDFTAGWVTIALLIVAALVHVLGEMLQSAGGWGISFELAPPGGQGQYQGAYAMGTQVGDLVAPVVLTVVAVSWGWPGWLLTATIFLLAGAFIPVAVRRHRQLLVPAEDAAGPAALGLR</sequence>
<dbReference type="PANTHER" id="PTHR23517:SF2">
    <property type="entry name" value="MULTIDRUG RESISTANCE PROTEIN MDTH"/>
    <property type="match status" value="1"/>
</dbReference>
<evidence type="ECO:0000256" key="5">
    <source>
        <dbReference type="ARBA" id="ARBA00022989"/>
    </source>
</evidence>
<feature type="transmembrane region" description="Helical" evidence="7">
    <location>
        <begin position="46"/>
        <end position="67"/>
    </location>
</feature>
<feature type="transmembrane region" description="Helical" evidence="7">
    <location>
        <begin position="368"/>
        <end position="389"/>
    </location>
</feature>
<comment type="caution">
    <text evidence="8">The sequence shown here is derived from an EMBL/GenBank/DDBJ whole genome shotgun (WGS) entry which is preliminary data.</text>
</comment>
<dbReference type="Proteomes" id="UP001500363">
    <property type="component" value="Unassembled WGS sequence"/>
</dbReference>
<dbReference type="PANTHER" id="PTHR23517">
    <property type="entry name" value="RESISTANCE PROTEIN MDTM, PUTATIVE-RELATED-RELATED"/>
    <property type="match status" value="1"/>
</dbReference>
<evidence type="ECO:0000256" key="4">
    <source>
        <dbReference type="ARBA" id="ARBA00022692"/>
    </source>
</evidence>
<evidence type="ECO:0000256" key="1">
    <source>
        <dbReference type="ARBA" id="ARBA00004651"/>
    </source>
</evidence>
<name>A0ABN2BN71_9ACTN</name>
<evidence type="ECO:0000256" key="2">
    <source>
        <dbReference type="ARBA" id="ARBA00022448"/>
    </source>
</evidence>
<keyword evidence="5 7" id="KW-1133">Transmembrane helix</keyword>
<proteinExistence type="predicted"/>
<keyword evidence="9" id="KW-1185">Reference proteome</keyword>
<dbReference type="EMBL" id="BAAANC010000003">
    <property type="protein sequence ID" value="GAA1544405.1"/>
    <property type="molecule type" value="Genomic_DNA"/>
</dbReference>
<keyword evidence="6 7" id="KW-0472">Membrane</keyword>
<dbReference type="InterPro" id="IPR036259">
    <property type="entry name" value="MFS_trans_sf"/>
</dbReference>
<organism evidence="8 9">
    <name type="scientific">Kribbella lupini</name>
    <dbReference type="NCBI Taxonomy" id="291602"/>
    <lineage>
        <taxon>Bacteria</taxon>
        <taxon>Bacillati</taxon>
        <taxon>Actinomycetota</taxon>
        <taxon>Actinomycetes</taxon>
        <taxon>Propionibacteriales</taxon>
        <taxon>Kribbellaceae</taxon>
        <taxon>Kribbella</taxon>
    </lineage>
</organism>
<dbReference type="InterPro" id="IPR011701">
    <property type="entry name" value="MFS"/>
</dbReference>
<dbReference type="Gene3D" id="1.20.1250.20">
    <property type="entry name" value="MFS general substrate transporter like domains"/>
    <property type="match status" value="1"/>
</dbReference>
<keyword evidence="2" id="KW-0813">Transport</keyword>